<keyword evidence="2 4" id="KW-0238">DNA-binding</keyword>
<protein>
    <submittedName>
        <fullName evidence="6">TetR/AcrR family transcriptional regulator</fullName>
    </submittedName>
</protein>
<dbReference type="InterPro" id="IPR050109">
    <property type="entry name" value="HTH-type_TetR-like_transc_reg"/>
</dbReference>
<gene>
    <name evidence="6" type="ORF">GCM10023147_43680</name>
</gene>
<evidence type="ECO:0000259" key="5">
    <source>
        <dbReference type="PROSITE" id="PS50977"/>
    </source>
</evidence>
<dbReference type="Pfam" id="PF00440">
    <property type="entry name" value="TetR_N"/>
    <property type="match status" value="1"/>
</dbReference>
<keyword evidence="1" id="KW-0805">Transcription regulation</keyword>
<dbReference type="EMBL" id="BAABFR010000101">
    <property type="protein sequence ID" value="GAA4402766.1"/>
    <property type="molecule type" value="Genomic_DNA"/>
</dbReference>
<dbReference type="PANTHER" id="PTHR30055:SF234">
    <property type="entry name" value="HTH-TYPE TRANSCRIPTIONAL REGULATOR BETI"/>
    <property type="match status" value="1"/>
</dbReference>
<dbReference type="PROSITE" id="PS50977">
    <property type="entry name" value="HTH_TETR_2"/>
    <property type="match status" value="1"/>
</dbReference>
<evidence type="ECO:0000256" key="3">
    <source>
        <dbReference type="ARBA" id="ARBA00023163"/>
    </source>
</evidence>
<name>A0ABP8K9X1_9ACTN</name>
<dbReference type="Gene3D" id="1.10.357.10">
    <property type="entry name" value="Tetracycline Repressor, domain 2"/>
    <property type="match status" value="1"/>
</dbReference>
<dbReference type="InterPro" id="IPR009057">
    <property type="entry name" value="Homeodomain-like_sf"/>
</dbReference>
<evidence type="ECO:0000256" key="2">
    <source>
        <dbReference type="ARBA" id="ARBA00023125"/>
    </source>
</evidence>
<evidence type="ECO:0000313" key="6">
    <source>
        <dbReference type="EMBL" id="GAA4402766.1"/>
    </source>
</evidence>
<feature type="domain" description="HTH tetR-type" evidence="5">
    <location>
        <begin position="14"/>
        <end position="74"/>
    </location>
</feature>
<evidence type="ECO:0000313" key="7">
    <source>
        <dbReference type="Proteomes" id="UP001500635"/>
    </source>
</evidence>
<dbReference type="PANTHER" id="PTHR30055">
    <property type="entry name" value="HTH-TYPE TRANSCRIPTIONAL REGULATOR RUTR"/>
    <property type="match status" value="1"/>
</dbReference>
<accession>A0ABP8K9X1</accession>
<dbReference type="RefSeq" id="WP_345000099.1">
    <property type="nucleotide sequence ID" value="NZ_BAABFR010000101.1"/>
</dbReference>
<keyword evidence="3" id="KW-0804">Transcription</keyword>
<evidence type="ECO:0000256" key="4">
    <source>
        <dbReference type="PROSITE-ProRule" id="PRU00335"/>
    </source>
</evidence>
<dbReference type="InterPro" id="IPR036271">
    <property type="entry name" value="Tet_transcr_reg_TetR-rel_C_sf"/>
</dbReference>
<sequence length="208" mass="23051">MQGPTVTGRPDGRAQTRARIVGAVLDWAAESGMGRVSMDGIARRTRLARATLYQHFPGRDALVQAAIRAELDRFYLEVDRFASRLDGSTERMAATFGFAYAYLLGHPILERALAINPQPLISHIIGDSPTLAEGRRFFLREIRRGEYRADADVDALADFVVRQLHSLVLAPPPGADRQTREQRVAAGSAYAERFIVPIQRGYLADDTD</sequence>
<feature type="DNA-binding region" description="H-T-H motif" evidence="4">
    <location>
        <begin position="37"/>
        <end position="56"/>
    </location>
</feature>
<dbReference type="SUPFAM" id="SSF46689">
    <property type="entry name" value="Homeodomain-like"/>
    <property type="match status" value="1"/>
</dbReference>
<dbReference type="SUPFAM" id="SSF48498">
    <property type="entry name" value="Tetracyclin repressor-like, C-terminal domain"/>
    <property type="match status" value="1"/>
</dbReference>
<evidence type="ECO:0000256" key="1">
    <source>
        <dbReference type="ARBA" id="ARBA00023015"/>
    </source>
</evidence>
<comment type="caution">
    <text evidence="6">The sequence shown here is derived from an EMBL/GenBank/DDBJ whole genome shotgun (WGS) entry which is preliminary data.</text>
</comment>
<dbReference type="Proteomes" id="UP001500635">
    <property type="component" value="Unassembled WGS sequence"/>
</dbReference>
<keyword evidence="7" id="KW-1185">Reference proteome</keyword>
<dbReference type="InterPro" id="IPR001647">
    <property type="entry name" value="HTH_TetR"/>
</dbReference>
<organism evidence="6 7">
    <name type="scientific">Tsukamurella soli</name>
    <dbReference type="NCBI Taxonomy" id="644556"/>
    <lineage>
        <taxon>Bacteria</taxon>
        <taxon>Bacillati</taxon>
        <taxon>Actinomycetota</taxon>
        <taxon>Actinomycetes</taxon>
        <taxon>Mycobacteriales</taxon>
        <taxon>Tsukamurellaceae</taxon>
        <taxon>Tsukamurella</taxon>
    </lineage>
</organism>
<proteinExistence type="predicted"/>
<reference evidence="7" key="1">
    <citation type="journal article" date="2019" name="Int. J. Syst. Evol. Microbiol.">
        <title>The Global Catalogue of Microorganisms (GCM) 10K type strain sequencing project: providing services to taxonomists for standard genome sequencing and annotation.</title>
        <authorList>
            <consortium name="The Broad Institute Genomics Platform"/>
            <consortium name="The Broad Institute Genome Sequencing Center for Infectious Disease"/>
            <person name="Wu L."/>
            <person name="Ma J."/>
        </authorList>
    </citation>
    <scope>NUCLEOTIDE SEQUENCE [LARGE SCALE GENOMIC DNA]</scope>
    <source>
        <strain evidence="7">JCM 17688</strain>
    </source>
</reference>